<keyword evidence="3" id="KW-1185">Reference proteome</keyword>
<evidence type="ECO:0000256" key="1">
    <source>
        <dbReference type="SAM" id="MobiDB-lite"/>
    </source>
</evidence>
<dbReference type="Proteomes" id="UP000000305">
    <property type="component" value="Unassembled WGS sequence"/>
</dbReference>
<dbReference type="PhylomeDB" id="E9H8X3"/>
<gene>
    <name evidence="2" type="ORF">DAPPUDRAFT_111356</name>
</gene>
<protein>
    <submittedName>
        <fullName evidence="2">Uncharacterized protein</fullName>
    </submittedName>
</protein>
<dbReference type="KEGG" id="dpx:DAPPUDRAFT_111356"/>
<sequence>MDCCICEISITGCKPQIIECVSCRGLMHRQCMPTSLSSTEYVRMKKDREVFNFQCVKCVGGVIVSAEPHQPVKRRRGRPLIGCALIFHGNAATREQGRQCWKKALELRKVNSNDNLDNGEAQTKDNEDDEEA</sequence>
<dbReference type="AlphaFoldDB" id="E9H8X3"/>
<name>E9H8X3_DAPPU</name>
<organism evidence="2 3">
    <name type="scientific">Daphnia pulex</name>
    <name type="common">Water flea</name>
    <dbReference type="NCBI Taxonomy" id="6669"/>
    <lineage>
        <taxon>Eukaryota</taxon>
        <taxon>Metazoa</taxon>
        <taxon>Ecdysozoa</taxon>
        <taxon>Arthropoda</taxon>
        <taxon>Crustacea</taxon>
        <taxon>Branchiopoda</taxon>
        <taxon>Diplostraca</taxon>
        <taxon>Cladocera</taxon>
        <taxon>Anomopoda</taxon>
        <taxon>Daphniidae</taxon>
        <taxon>Daphnia</taxon>
    </lineage>
</organism>
<dbReference type="HOGENOM" id="CLU_1919181_0_0_1"/>
<proteinExistence type="predicted"/>
<reference evidence="2 3" key="1">
    <citation type="journal article" date="2011" name="Science">
        <title>The ecoresponsive genome of Daphnia pulex.</title>
        <authorList>
            <person name="Colbourne J.K."/>
            <person name="Pfrender M.E."/>
            <person name="Gilbert D."/>
            <person name="Thomas W.K."/>
            <person name="Tucker A."/>
            <person name="Oakley T.H."/>
            <person name="Tokishita S."/>
            <person name="Aerts A."/>
            <person name="Arnold G.J."/>
            <person name="Basu M.K."/>
            <person name="Bauer D.J."/>
            <person name="Caceres C.E."/>
            <person name="Carmel L."/>
            <person name="Casola C."/>
            <person name="Choi J.H."/>
            <person name="Detter J.C."/>
            <person name="Dong Q."/>
            <person name="Dusheyko S."/>
            <person name="Eads B.D."/>
            <person name="Frohlich T."/>
            <person name="Geiler-Samerotte K.A."/>
            <person name="Gerlach D."/>
            <person name="Hatcher P."/>
            <person name="Jogdeo S."/>
            <person name="Krijgsveld J."/>
            <person name="Kriventseva E.V."/>
            <person name="Kultz D."/>
            <person name="Laforsch C."/>
            <person name="Lindquist E."/>
            <person name="Lopez J."/>
            <person name="Manak J.R."/>
            <person name="Muller J."/>
            <person name="Pangilinan J."/>
            <person name="Patwardhan R.P."/>
            <person name="Pitluck S."/>
            <person name="Pritham E.J."/>
            <person name="Rechtsteiner A."/>
            <person name="Rho M."/>
            <person name="Rogozin I.B."/>
            <person name="Sakarya O."/>
            <person name="Salamov A."/>
            <person name="Schaack S."/>
            <person name="Shapiro H."/>
            <person name="Shiga Y."/>
            <person name="Skalitzky C."/>
            <person name="Smith Z."/>
            <person name="Souvorov A."/>
            <person name="Sung W."/>
            <person name="Tang Z."/>
            <person name="Tsuchiya D."/>
            <person name="Tu H."/>
            <person name="Vos H."/>
            <person name="Wang M."/>
            <person name="Wolf Y.I."/>
            <person name="Yamagata H."/>
            <person name="Yamada T."/>
            <person name="Ye Y."/>
            <person name="Shaw J.R."/>
            <person name="Andrews J."/>
            <person name="Crease T.J."/>
            <person name="Tang H."/>
            <person name="Lucas S.M."/>
            <person name="Robertson H.M."/>
            <person name="Bork P."/>
            <person name="Koonin E.V."/>
            <person name="Zdobnov E.M."/>
            <person name="Grigoriev I.V."/>
            <person name="Lynch M."/>
            <person name="Boore J.L."/>
        </authorList>
    </citation>
    <scope>NUCLEOTIDE SEQUENCE [LARGE SCALE GENOMIC DNA]</scope>
</reference>
<feature type="region of interest" description="Disordered" evidence="1">
    <location>
        <begin position="112"/>
        <end position="132"/>
    </location>
</feature>
<dbReference type="InParanoid" id="E9H8X3"/>
<dbReference type="OrthoDB" id="6397755at2759"/>
<evidence type="ECO:0000313" key="2">
    <source>
        <dbReference type="EMBL" id="EFX71822.1"/>
    </source>
</evidence>
<accession>E9H8X3</accession>
<dbReference type="EMBL" id="GL732606">
    <property type="protein sequence ID" value="EFX71822.1"/>
    <property type="molecule type" value="Genomic_DNA"/>
</dbReference>
<evidence type="ECO:0000313" key="3">
    <source>
        <dbReference type="Proteomes" id="UP000000305"/>
    </source>
</evidence>